<comment type="caution">
    <text evidence="2">The sequence shown here is derived from an EMBL/GenBank/DDBJ whole genome shotgun (WGS) entry which is preliminary data.</text>
</comment>
<feature type="compositionally biased region" description="Polar residues" evidence="1">
    <location>
        <begin position="177"/>
        <end position="188"/>
    </location>
</feature>
<name>A0A1C1CX00_9EURO</name>
<dbReference type="VEuPathDB" id="FungiDB:G647_04250"/>
<dbReference type="VEuPathDB" id="FungiDB:CLCR_10326"/>
<sequence length="338" mass="38374">MSHQLPLQVRKDIRDVFEKDTSAVQGSLQQLARVIGYPVSCEPEWHMLWPELEPAYPDTAIFVPSVAKVIEAWSDSLVKRLEDDSFEAWTEVLLEKLSPVKRVKLSIQVADEARVKTIWVEDRCTFIVTLPKKASSHAWNSASSAFAEDLETLFEPSKSPDAVQSTQSHDDDDWAELTSNGDSKSLNIRTRPDDQPPQMLKDLPSLQTLPRPEILFQTTLPYLIHVVSHNTSKVTVSGTHEPSLRLLAEYLQRWIKTDPQDIRKIPYWRITMHESKLGLGMFHDSLTIEPFDHHQRNTVVNVSLILAFIQGILGYHPVPGPSSAAYWEFQRSVSFGPS</sequence>
<evidence type="ECO:0000256" key="1">
    <source>
        <dbReference type="SAM" id="MobiDB-lite"/>
    </source>
</evidence>
<organism evidence="2 3">
    <name type="scientific">Cladophialophora carrionii</name>
    <dbReference type="NCBI Taxonomy" id="86049"/>
    <lineage>
        <taxon>Eukaryota</taxon>
        <taxon>Fungi</taxon>
        <taxon>Dikarya</taxon>
        <taxon>Ascomycota</taxon>
        <taxon>Pezizomycotina</taxon>
        <taxon>Eurotiomycetes</taxon>
        <taxon>Chaetothyriomycetidae</taxon>
        <taxon>Chaetothyriales</taxon>
        <taxon>Herpotrichiellaceae</taxon>
        <taxon>Cladophialophora</taxon>
    </lineage>
</organism>
<evidence type="ECO:0000313" key="2">
    <source>
        <dbReference type="EMBL" id="OCT52910.1"/>
    </source>
</evidence>
<protein>
    <submittedName>
        <fullName evidence="2">Uncharacterized protein</fullName>
    </submittedName>
</protein>
<dbReference type="eggNOG" id="ENOG502SS12">
    <property type="taxonomic scope" value="Eukaryota"/>
</dbReference>
<accession>A0A1C1CX00</accession>
<evidence type="ECO:0000313" key="3">
    <source>
        <dbReference type="Proteomes" id="UP000094526"/>
    </source>
</evidence>
<proteinExistence type="predicted"/>
<dbReference type="Proteomes" id="UP000094526">
    <property type="component" value="Unassembled WGS sequence"/>
</dbReference>
<reference evidence="3" key="1">
    <citation type="submission" date="2015-07" db="EMBL/GenBank/DDBJ databases">
        <authorList>
            <person name="Teixeira M.M."/>
            <person name="Souza R.C."/>
            <person name="Almeida L.G."/>
            <person name="Vicente V.A."/>
            <person name="de Hoog S."/>
            <person name="Bocca A.L."/>
            <person name="de Almeida S.R."/>
            <person name="Vasconcelos A.T."/>
            <person name="Felipe M.S."/>
        </authorList>
    </citation>
    <scope>NUCLEOTIDE SEQUENCE [LARGE SCALE GENOMIC DNA]</scope>
    <source>
        <strain evidence="3">KSF</strain>
    </source>
</reference>
<feature type="region of interest" description="Disordered" evidence="1">
    <location>
        <begin position="157"/>
        <end position="204"/>
    </location>
</feature>
<dbReference type="AlphaFoldDB" id="A0A1C1CX00"/>
<dbReference type="OrthoDB" id="4926491at2759"/>
<dbReference type="EMBL" id="LGRB01000008">
    <property type="protein sequence ID" value="OCT52910.1"/>
    <property type="molecule type" value="Genomic_DNA"/>
</dbReference>
<keyword evidence="3" id="KW-1185">Reference proteome</keyword>
<gene>
    <name evidence="2" type="ORF">CLCR_10326</name>
</gene>